<protein>
    <submittedName>
        <fullName evidence="1">Uncharacterized protein</fullName>
    </submittedName>
</protein>
<sequence length="81" mass="9041">MGLRGDIIISSRFSGTEMGTITLDDDFMKEEEQTAVIEPTTSKKKPIQDSSDKIQIPTWEQPMTDTDYDSILALLESGEVD</sequence>
<name>A0A1B7X2W8_APHFL</name>
<organism evidence="1 2">
    <name type="scientific">Aphanizomenon flos-aquae WA102</name>
    <dbReference type="NCBI Taxonomy" id="1710896"/>
    <lineage>
        <taxon>Bacteria</taxon>
        <taxon>Bacillati</taxon>
        <taxon>Cyanobacteriota</taxon>
        <taxon>Cyanophyceae</taxon>
        <taxon>Nostocales</taxon>
        <taxon>Aphanizomenonaceae</taxon>
        <taxon>Aphanizomenon</taxon>
    </lineage>
</organism>
<dbReference type="Proteomes" id="UP000092093">
    <property type="component" value="Unassembled WGS sequence"/>
</dbReference>
<accession>A0A1B7X2W8</accession>
<evidence type="ECO:0000313" key="2">
    <source>
        <dbReference type="Proteomes" id="UP000092093"/>
    </source>
</evidence>
<evidence type="ECO:0000313" key="1">
    <source>
        <dbReference type="EMBL" id="OBQ43689.1"/>
    </source>
</evidence>
<dbReference type="AlphaFoldDB" id="A0A1B7X2W8"/>
<comment type="caution">
    <text evidence="1">The sequence shown here is derived from an EMBL/GenBank/DDBJ whole genome shotgun (WGS) entry which is preliminary data.</text>
</comment>
<reference evidence="1 2" key="1">
    <citation type="submission" date="2015-09" db="EMBL/GenBank/DDBJ databases">
        <title>Aphanizomenon flos-aquae WA102.</title>
        <authorList>
            <person name="Driscoll C."/>
        </authorList>
    </citation>
    <scope>NUCLEOTIDE SEQUENCE [LARGE SCALE GENOMIC DNA]</scope>
    <source>
        <strain evidence="1">WA102</strain>
    </source>
</reference>
<gene>
    <name evidence="1" type="ORF">AN484_11200</name>
</gene>
<dbReference type="EMBL" id="LJOW01000046">
    <property type="protein sequence ID" value="OBQ43689.1"/>
    <property type="molecule type" value="Genomic_DNA"/>
</dbReference>
<proteinExistence type="predicted"/>